<evidence type="ECO:0000256" key="2">
    <source>
        <dbReference type="SAM" id="MobiDB-lite"/>
    </source>
</evidence>
<feature type="compositionally biased region" description="Basic and acidic residues" evidence="2">
    <location>
        <begin position="198"/>
        <end position="207"/>
    </location>
</feature>
<keyword evidence="5" id="KW-1185">Reference proteome</keyword>
<dbReference type="InterPro" id="IPR032549">
    <property type="entry name" value="DUF4939"/>
</dbReference>
<dbReference type="GO" id="GO:0003676">
    <property type="term" value="F:nucleic acid binding"/>
    <property type="evidence" value="ECO:0007669"/>
    <property type="project" value="InterPro"/>
</dbReference>
<evidence type="ECO:0000259" key="3">
    <source>
        <dbReference type="PROSITE" id="PS50158"/>
    </source>
</evidence>
<organism evidence="4 5">
    <name type="scientific">Lithohypha guttulata</name>
    <dbReference type="NCBI Taxonomy" id="1690604"/>
    <lineage>
        <taxon>Eukaryota</taxon>
        <taxon>Fungi</taxon>
        <taxon>Dikarya</taxon>
        <taxon>Ascomycota</taxon>
        <taxon>Pezizomycotina</taxon>
        <taxon>Eurotiomycetes</taxon>
        <taxon>Chaetothyriomycetidae</taxon>
        <taxon>Chaetothyriales</taxon>
        <taxon>Trichomeriaceae</taxon>
        <taxon>Lithohypha</taxon>
    </lineage>
</organism>
<feature type="region of interest" description="Disordered" evidence="2">
    <location>
        <begin position="171"/>
        <end position="207"/>
    </location>
</feature>
<evidence type="ECO:0000313" key="4">
    <source>
        <dbReference type="EMBL" id="KAK5083664.1"/>
    </source>
</evidence>
<dbReference type="AlphaFoldDB" id="A0AAN7SWU6"/>
<dbReference type="EMBL" id="JAVRRJ010000006">
    <property type="protein sequence ID" value="KAK5083664.1"/>
    <property type="molecule type" value="Genomic_DNA"/>
</dbReference>
<dbReference type="GO" id="GO:0008270">
    <property type="term" value="F:zinc ion binding"/>
    <property type="evidence" value="ECO:0007669"/>
    <property type="project" value="UniProtKB-KW"/>
</dbReference>
<keyword evidence="1" id="KW-0863">Zinc-finger</keyword>
<reference evidence="4 5" key="1">
    <citation type="submission" date="2023-08" db="EMBL/GenBank/DDBJ databases">
        <title>Black Yeasts Isolated from many extreme environments.</title>
        <authorList>
            <person name="Coleine C."/>
            <person name="Stajich J.E."/>
            <person name="Selbmann L."/>
        </authorList>
    </citation>
    <scope>NUCLEOTIDE SEQUENCE [LARGE SCALE GENOMIC DNA]</scope>
    <source>
        <strain evidence="4 5">CCFEE 5910</strain>
    </source>
</reference>
<dbReference type="InterPro" id="IPR001878">
    <property type="entry name" value="Znf_CCHC"/>
</dbReference>
<keyword evidence="1" id="KW-0862">Zinc</keyword>
<dbReference type="SUPFAM" id="SSF57756">
    <property type="entry name" value="Retrovirus zinc finger-like domains"/>
    <property type="match status" value="1"/>
</dbReference>
<proteinExistence type="predicted"/>
<evidence type="ECO:0000313" key="5">
    <source>
        <dbReference type="Proteomes" id="UP001309876"/>
    </source>
</evidence>
<accession>A0AAN7SWU6</accession>
<dbReference type="PROSITE" id="PS50158">
    <property type="entry name" value="ZF_CCHC"/>
    <property type="match status" value="1"/>
</dbReference>
<protein>
    <recommendedName>
        <fullName evidence="3">CCHC-type domain-containing protein</fullName>
    </recommendedName>
</protein>
<sequence>MVSVSEHDEPYFNGSDWQSLNRVVALAKFAFLQDDDYTDDEPKRCAYLAKRFSGPALDWVSSAYMSNASIFNNFDGFVTATRQAFGIHDNNIEALLRRDLDQLTWQEEVPVFFAEFDRLTLALGITAHGTRIALVEQKLPLAMKQLLASQALSFGNYDTMRERFNTMWAMNPNRHGTKGLGPNTRKPRCGNCGKKGHKAPECRSPKK</sequence>
<dbReference type="Proteomes" id="UP001309876">
    <property type="component" value="Unassembled WGS sequence"/>
</dbReference>
<dbReference type="InterPro" id="IPR036875">
    <property type="entry name" value="Znf_CCHC_sf"/>
</dbReference>
<feature type="domain" description="CCHC-type" evidence="3">
    <location>
        <begin position="188"/>
        <end position="204"/>
    </location>
</feature>
<keyword evidence="1" id="KW-0479">Metal-binding</keyword>
<name>A0AAN7SWU6_9EURO</name>
<comment type="caution">
    <text evidence="4">The sequence shown here is derived from an EMBL/GenBank/DDBJ whole genome shotgun (WGS) entry which is preliminary data.</text>
</comment>
<dbReference type="Pfam" id="PF16297">
    <property type="entry name" value="DUF4939"/>
    <property type="match status" value="1"/>
</dbReference>
<gene>
    <name evidence="4" type="ORF">LTR05_006168</name>
</gene>
<evidence type="ECO:0000256" key="1">
    <source>
        <dbReference type="PROSITE-ProRule" id="PRU00047"/>
    </source>
</evidence>